<organism evidence="1 2">
    <name type="scientific">Streptosporangium algeriense</name>
    <dbReference type="NCBI Taxonomy" id="1682748"/>
    <lineage>
        <taxon>Bacteria</taxon>
        <taxon>Bacillati</taxon>
        <taxon>Actinomycetota</taxon>
        <taxon>Actinomycetes</taxon>
        <taxon>Streptosporangiales</taxon>
        <taxon>Streptosporangiaceae</taxon>
        <taxon>Streptosporangium</taxon>
    </lineage>
</organism>
<accession>A0ABW3E7E3</accession>
<protein>
    <recommendedName>
        <fullName evidence="3">Beta-ketoacyl synthase C-terminal domain-containing protein</fullName>
    </recommendedName>
</protein>
<name>A0ABW3E7E3_9ACTN</name>
<dbReference type="EMBL" id="JBHTHX010002690">
    <property type="protein sequence ID" value="MFD0890798.1"/>
    <property type="molecule type" value="Genomic_DNA"/>
</dbReference>
<evidence type="ECO:0000313" key="2">
    <source>
        <dbReference type="Proteomes" id="UP001597024"/>
    </source>
</evidence>
<reference evidence="2" key="1">
    <citation type="journal article" date="2019" name="Int. J. Syst. Evol. Microbiol.">
        <title>The Global Catalogue of Microorganisms (GCM) 10K type strain sequencing project: providing services to taxonomists for standard genome sequencing and annotation.</title>
        <authorList>
            <consortium name="The Broad Institute Genomics Platform"/>
            <consortium name="The Broad Institute Genome Sequencing Center for Infectious Disease"/>
            <person name="Wu L."/>
            <person name="Ma J."/>
        </authorList>
    </citation>
    <scope>NUCLEOTIDE SEQUENCE [LARGE SCALE GENOMIC DNA]</scope>
    <source>
        <strain evidence="2">CCUG 62974</strain>
    </source>
</reference>
<comment type="caution">
    <text evidence="1">The sequence shown here is derived from an EMBL/GenBank/DDBJ whole genome shotgun (WGS) entry which is preliminary data.</text>
</comment>
<gene>
    <name evidence="1" type="ORF">ACFQ08_40150</name>
</gene>
<dbReference type="Proteomes" id="UP001597024">
    <property type="component" value="Unassembled WGS sequence"/>
</dbReference>
<proteinExistence type="predicted"/>
<evidence type="ECO:0008006" key="3">
    <source>
        <dbReference type="Google" id="ProtNLM"/>
    </source>
</evidence>
<evidence type="ECO:0000313" key="1">
    <source>
        <dbReference type="EMBL" id="MFD0890798.1"/>
    </source>
</evidence>
<keyword evidence="2" id="KW-1185">Reference proteome</keyword>
<sequence length="26" mass="2529">MPGAEIAVAHGVGGYNSTASTVVLAR</sequence>